<evidence type="ECO:0000256" key="6">
    <source>
        <dbReference type="ARBA" id="ARBA00023235"/>
    </source>
</evidence>
<dbReference type="Pfam" id="PF02878">
    <property type="entry name" value="PGM_PMM_I"/>
    <property type="match status" value="1"/>
</dbReference>
<dbReference type="InterPro" id="IPR005843">
    <property type="entry name" value="A-D-PHexomutase_C"/>
</dbReference>
<dbReference type="SUPFAM" id="SSF55957">
    <property type="entry name" value="Phosphoglucomutase, C-terminal domain"/>
    <property type="match status" value="1"/>
</dbReference>
<dbReference type="Pfam" id="PF02880">
    <property type="entry name" value="PGM_PMM_III"/>
    <property type="match status" value="1"/>
</dbReference>
<dbReference type="InterPro" id="IPR005844">
    <property type="entry name" value="A-D-PHexomutase_a/b/a-I"/>
</dbReference>
<dbReference type="Proteomes" id="UP000308838">
    <property type="component" value="Unassembled WGS sequence"/>
</dbReference>
<keyword evidence="3" id="KW-0597">Phosphoprotein</keyword>
<dbReference type="GO" id="GO:0005975">
    <property type="term" value="P:carbohydrate metabolic process"/>
    <property type="evidence" value="ECO:0007669"/>
    <property type="project" value="InterPro"/>
</dbReference>
<evidence type="ECO:0000259" key="9">
    <source>
        <dbReference type="Pfam" id="PF02879"/>
    </source>
</evidence>
<sequence>MLDVIFREYDIRGLYGKELHEKSVKAIGFCLGQTMLEKGCKNVSVGYDARYSAKELFEYLLSGLNKAGIKVYDIGLVPTPLGYFSLYEGLKFDANIMITGSHNPKDYNGFKITIGKESFFGAELKEFSKEVYKHLDDEIEDNFNAQKYDILNLYVEFMLQQFSFLKDFHYKFAIDCGNGAAGVVIEPLIKALNLKAHIMFANPDGQFPNHAPDPTEEQNLEAVKNFLNQNEDYGLAFAFDGDADRMVALSKSHVFCGDELCYLFAKNIPNPRILGEVKCSKNLFDEVSKFGTIFMSKTGHSNIKKMMKEKNIDLAAEVSGHIFFKHRYFGYDDGIYAFLRALELVYKGFDLEGMIKELPKLYTTPEIKLPVNEEEKFKLVDEFKKAVENGALQDVKSLCEIDGARIDFGYGWALLRASNTSPYLITRFEAISLEKANELTNKVLDLFEQIKLKFKNE</sequence>
<evidence type="ECO:0000256" key="1">
    <source>
        <dbReference type="ARBA" id="ARBA00001946"/>
    </source>
</evidence>
<accession>A0A4U7BGW7</accession>
<dbReference type="PANTHER" id="PTHR43771">
    <property type="entry name" value="PHOSPHOMANNOMUTASE"/>
    <property type="match status" value="1"/>
</dbReference>
<comment type="similarity">
    <text evidence="2">Belongs to the phosphohexose mutase family.</text>
</comment>
<evidence type="ECO:0000259" key="7">
    <source>
        <dbReference type="Pfam" id="PF00408"/>
    </source>
</evidence>
<name>A0A4U7BGW7_9BACT</name>
<dbReference type="Gene3D" id="3.30.310.50">
    <property type="entry name" value="Alpha-D-phosphohexomutase, C-terminal domain"/>
    <property type="match status" value="1"/>
</dbReference>
<protein>
    <submittedName>
        <fullName evidence="11">Phosphomannomutase/phosphoglucomutase</fullName>
    </submittedName>
</protein>
<dbReference type="RefSeq" id="WP_137620870.1">
    <property type="nucleotide sequence ID" value="NZ_NXLZ01000009.1"/>
</dbReference>
<dbReference type="SUPFAM" id="SSF53738">
    <property type="entry name" value="Phosphoglucomutase, first 3 domains"/>
    <property type="match status" value="3"/>
</dbReference>
<keyword evidence="12" id="KW-1185">Reference proteome</keyword>
<evidence type="ECO:0000256" key="4">
    <source>
        <dbReference type="ARBA" id="ARBA00022723"/>
    </source>
</evidence>
<dbReference type="CDD" id="cd03089">
    <property type="entry name" value="PMM_PGM"/>
    <property type="match status" value="1"/>
</dbReference>
<evidence type="ECO:0000256" key="3">
    <source>
        <dbReference type="ARBA" id="ARBA00022553"/>
    </source>
</evidence>
<feature type="domain" description="Alpha-D-phosphohexomutase alpha/beta/alpha" evidence="8">
    <location>
        <begin position="5"/>
        <end position="116"/>
    </location>
</feature>
<evidence type="ECO:0000256" key="5">
    <source>
        <dbReference type="ARBA" id="ARBA00022842"/>
    </source>
</evidence>
<evidence type="ECO:0000259" key="10">
    <source>
        <dbReference type="Pfam" id="PF02880"/>
    </source>
</evidence>
<dbReference type="Pfam" id="PF00408">
    <property type="entry name" value="PGM_PMM_IV"/>
    <property type="match status" value="1"/>
</dbReference>
<dbReference type="InterPro" id="IPR005841">
    <property type="entry name" value="Alpha-D-phosphohexomutase_SF"/>
</dbReference>
<proteinExistence type="inferred from homology"/>
<dbReference type="InterPro" id="IPR005845">
    <property type="entry name" value="A-D-PHexomutase_a/b/a-II"/>
</dbReference>
<dbReference type="GO" id="GO:0016868">
    <property type="term" value="F:intramolecular phosphotransferase activity"/>
    <property type="evidence" value="ECO:0007669"/>
    <property type="project" value="InterPro"/>
</dbReference>
<organism evidence="11 12">
    <name type="scientific">Campylobacter estrildidarum</name>
    <dbReference type="NCBI Taxonomy" id="2510189"/>
    <lineage>
        <taxon>Bacteria</taxon>
        <taxon>Pseudomonadati</taxon>
        <taxon>Campylobacterota</taxon>
        <taxon>Epsilonproteobacteria</taxon>
        <taxon>Campylobacterales</taxon>
        <taxon>Campylobacteraceae</taxon>
        <taxon>Campylobacter</taxon>
    </lineage>
</organism>
<keyword evidence="5" id="KW-0460">Magnesium</keyword>
<keyword evidence="6" id="KW-0413">Isomerase</keyword>
<dbReference type="AlphaFoldDB" id="A0A4U7BGW7"/>
<feature type="domain" description="Alpha-D-phosphohexomutase alpha/beta/alpha" evidence="10">
    <location>
        <begin position="257"/>
        <end position="361"/>
    </location>
</feature>
<dbReference type="InterPro" id="IPR005846">
    <property type="entry name" value="A-D-PHexomutase_a/b/a-III"/>
</dbReference>
<comment type="caution">
    <text evidence="11">The sequence shown here is derived from an EMBL/GenBank/DDBJ whole genome shotgun (WGS) entry which is preliminary data.</text>
</comment>
<dbReference type="PRINTS" id="PR00509">
    <property type="entry name" value="PGMPMM"/>
</dbReference>
<dbReference type="PANTHER" id="PTHR43771:SF2">
    <property type="entry name" value="PHOSPHOMANNOMUTASE_PHOSPHOGLUCOMUTASE"/>
    <property type="match status" value="1"/>
</dbReference>
<dbReference type="InterPro" id="IPR016055">
    <property type="entry name" value="A-D-PHexomutase_a/b/a-I/II/III"/>
</dbReference>
<evidence type="ECO:0000256" key="2">
    <source>
        <dbReference type="ARBA" id="ARBA00010231"/>
    </source>
</evidence>
<keyword evidence="4" id="KW-0479">Metal-binding</keyword>
<reference evidence="11 12" key="1">
    <citation type="submission" date="2018-05" db="EMBL/GenBank/DDBJ databases">
        <title>Novel Campyloabacter and Helicobacter Species and Strains.</title>
        <authorList>
            <person name="Mannion A.J."/>
            <person name="Shen Z."/>
            <person name="Fox J.G."/>
        </authorList>
    </citation>
    <scope>NUCLEOTIDE SEQUENCE [LARGE SCALE GENOMIC DNA]</scope>
    <source>
        <strain evidence="12">MIT17-664</strain>
    </source>
</reference>
<dbReference type="GO" id="GO:0046872">
    <property type="term" value="F:metal ion binding"/>
    <property type="evidence" value="ECO:0007669"/>
    <property type="project" value="UniProtKB-KW"/>
</dbReference>
<dbReference type="Gene3D" id="3.40.120.10">
    <property type="entry name" value="Alpha-D-Glucose-1,6-Bisphosphate, subunit A, domain 3"/>
    <property type="match status" value="3"/>
</dbReference>
<feature type="domain" description="Alpha-D-phosphohexomutase alpha/beta/alpha" evidence="9">
    <location>
        <begin position="154"/>
        <end position="249"/>
    </location>
</feature>
<dbReference type="OrthoDB" id="9803322at2"/>
<dbReference type="Pfam" id="PF02879">
    <property type="entry name" value="PGM_PMM_II"/>
    <property type="match status" value="1"/>
</dbReference>
<feature type="domain" description="Alpha-D-phosphohexomutase C-terminal" evidence="7">
    <location>
        <begin position="366"/>
        <end position="445"/>
    </location>
</feature>
<gene>
    <name evidence="11" type="ORF">CQA69_05905</name>
</gene>
<comment type="cofactor">
    <cofactor evidence="1">
        <name>Mg(2+)</name>
        <dbReference type="ChEBI" id="CHEBI:18420"/>
    </cofactor>
</comment>
<dbReference type="EMBL" id="NXLZ01000009">
    <property type="protein sequence ID" value="TKX30589.1"/>
    <property type="molecule type" value="Genomic_DNA"/>
</dbReference>
<evidence type="ECO:0000313" key="11">
    <source>
        <dbReference type="EMBL" id="TKX30589.1"/>
    </source>
</evidence>
<dbReference type="InterPro" id="IPR036900">
    <property type="entry name" value="A-D-PHexomutase_C_sf"/>
</dbReference>
<evidence type="ECO:0000259" key="8">
    <source>
        <dbReference type="Pfam" id="PF02878"/>
    </source>
</evidence>
<evidence type="ECO:0000313" key="12">
    <source>
        <dbReference type="Proteomes" id="UP000308838"/>
    </source>
</evidence>